<name>A0A5E4UKJ2_9BURK</name>
<organism evidence="2 3">
    <name type="scientific">Pandoraea iniqua</name>
    <dbReference type="NCBI Taxonomy" id="2508288"/>
    <lineage>
        <taxon>Bacteria</taxon>
        <taxon>Pseudomonadati</taxon>
        <taxon>Pseudomonadota</taxon>
        <taxon>Betaproteobacteria</taxon>
        <taxon>Burkholderiales</taxon>
        <taxon>Burkholderiaceae</taxon>
        <taxon>Pandoraea</taxon>
    </lineage>
</organism>
<evidence type="ECO:0000313" key="2">
    <source>
        <dbReference type="EMBL" id="VVE00412.1"/>
    </source>
</evidence>
<dbReference type="Proteomes" id="UP000333828">
    <property type="component" value="Unassembled WGS sequence"/>
</dbReference>
<dbReference type="EMBL" id="CABPSI010000002">
    <property type="protein sequence ID" value="VVE00412.1"/>
    <property type="molecule type" value="Genomic_DNA"/>
</dbReference>
<evidence type="ECO:0000313" key="3">
    <source>
        <dbReference type="Proteomes" id="UP000333828"/>
    </source>
</evidence>
<gene>
    <name evidence="2" type="ORF">PIN31115_02074</name>
</gene>
<keyword evidence="3" id="KW-1185">Reference proteome</keyword>
<accession>A0A5E4UKJ2</accession>
<feature type="compositionally biased region" description="Basic and acidic residues" evidence="1">
    <location>
        <begin position="69"/>
        <end position="85"/>
    </location>
</feature>
<feature type="region of interest" description="Disordered" evidence="1">
    <location>
        <begin position="1"/>
        <end position="95"/>
    </location>
</feature>
<dbReference type="AlphaFoldDB" id="A0A5E4UKJ2"/>
<reference evidence="2 3" key="1">
    <citation type="submission" date="2019-08" db="EMBL/GenBank/DDBJ databases">
        <authorList>
            <person name="Peeters C."/>
        </authorList>
    </citation>
    <scope>NUCLEOTIDE SEQUENCE [LARGE SCALE GENOMIC DNA]</scope>
    <source>
        <strain evidence="2 3">LMG 31115</strain>
    </source>
</reference>
<evidence type="ECO:0000256" key="1">
    <source>
        <dbReference type="SAM" id="MobiDB-lite"/>
    </source>
</evidence>
<feature type="compositionally biased region" description="Basic and acidic residues" evidence="1">
    <location>
        <begin position="50"/>
        <end position="60"/>
    </location>
</feature>
<proteinExistence type="predicted"/>
<protein>
    <submittedName>
        <fullName evidence="2">Uncharacterized protein</fullName>
    </submittedName>
</protein>
<dbReference type="RefSeq" id="WP_217430017.1">
    <property type="nucleotide sequence ID" value="NZ_CABPSI010000002.1"/>
</dbReference>
<sequence length="95" mass="10074">MSKLSSAKRDALPAKQFAGPDRSYPVPDASHAANAKARATQAVDAGRMSGAEKAKIDAKANKVLGKKPARGERTAKNKATRDPKKTGQRLATWMA</sequence>